<comment type="similarity">
    <text evidence="1">Belongs to the C/M/P thioester hydrolase family.</text>
</comment>
<sequence length="278" mass="29752">MTEVTLETAFALDAADDGLSARVSPRFSNAPLSMPAERGGPFGGLMAALATRAARDGLAIEPPLRSLTVQYVAAAAFDAPVLFRPHLTRGGRSAAFATVAATQGDRHILSALATFGREFSGPTLTPLRRAPGGPESLPSLPLDPRYGPWFTPFMEYRFEDGPKLFGHNPPDDPTLRVWVRIADGAPLDEARLCFLLDGVYPTYWTALPAPPAIAASVDLRIDVLKPITPDTAPDGWVFFEYATRDLGGGWAVEDGGAFARGGAPIALVRQRRKLSAVR</sequence>
<comment type="caution">
    <text evidence="5">The sequence shown here is derived from an EMBL/GenBank/DDBJ whole genome shotgun (WGS) entry which is preliminary data.</text>
</comment>
<dbReference type="InterPro" id="IPR003703">
    <property type="entry name" value="Acyl_CoA_thio"/>
</dbReference>
<feature type="domain" description="Acyl-CoA thioesterase-like C-terminal" evidence="4">
    <location>
        <begin position="134"/>
        <end position="270"/>
    </location>
</feature>
<dbReference type="InterPro" id="IPR029069">
    <property type="entry name" value="HotDog_dom_sf"/>
</dbReference>
<dbReference type="EMBL" id="JBHLSW010000003">
    <property type="protein sequence ID" value="MFC0632922.1"/>
    <property type="molecule type" value="Genomic_DNA"/>
</dbReference>
<keyword evidence="6" id="KW-1185">Reference proteome</keyword>
<accession>A0ABV6QZY0</accession>
<protein>
    <submittedName>
        <fullName evidence="5">Acyl-CoA thioesterase</fullName>
    </submittedName>
</protein>
<evidence type="ECO:0000313" key="5">
    <source>
        <dbReference type="EMBL" id="MFC0632922.1"/>
    </source>
</evidence>
<evidence type="ECO:0000259" key="4">
    <source>
        <dbReference type="Pfam" id="PF20789"/>
    </source>
</evidence>
<evidence type="ECO:0000313" key="6">
    <source>
        <dbReference type="Proteomes" id="UP001589906"/>
    </source>
</evidence>
<gene>
    <name evidence="5" type="ORF">ACFFGE_03400</name>
</gene>
<dbReference type="InterPro" id="IPR049449">
    <property type="entry name" value="TesB_ACOT8-like_N"/>
</dbReference>
<dbReference type="Pfam" id="PF13622">
    <property type="entry name" value="4HBT_3"/>
    <property type="match status" value="1"/>
</dbReference>
<dbReference type="PANTHER" id="PTHR11066">
    <property type="entry name" value="ACYL-COA THIOESTERASE"/>
    <property type="match status" value="1"/>
</dbReference>
<dbReference type="Proteomes" id="UP001589906">
    <property type="component" value="Unassembled WGS sequence"/>
</dbReference>
<keyword evidence="2" id="KW-0378">Hydrolase</keyword>
<organism evidence="5 6">
    <name type="scientific">Brevundimonas balnearis</name>
    <dbReference type="NCBI Taxonomy" id="1572858"/>
    <lineage>
        <taxon>Bacteria</taxon>
        <taxon>Pseudomonadati</taxon>
        <taxon>Pseudomonadota</taxon>
        <taxon>Alphaproteobacteria</taxon>
        <taxon>Caulobacterales</taxon>
        <taxon>Caulobacteraceae</taxon>
        <taxon>Brevundimonas</taxon>
    </lineage>
</organism>
<evidence type="ECO:0000256" key="1">
    <source>
        <dbReference type="ARBA" id="ARBA00006538"/>
    </source>
</evidence>
<dbReference type="InterPro" id="IPR049450">
    <property type="entry name" value="ACOT8-like_C"/>
</dbReference>
<dbReference type="Pfam" id="PF20789">
    <property type="entry name" value="4HBT_3C"/>
    <property type="match status" value="1"/>
</dbReference>
<evidence type="ECO:0000256" key="2">
    <source>
        <dbReference type="ARBA" id="ARBA00022801"/>
    </source>
</evidence>
<dbReference type="Gene3D" id="2.40.160.210">
    <property type="entry name" value="Acyl-CoA thioesterase, double hotdog domain"/>
    <property type="match status" value="1"/>
</dbReference>
<proteinExistence type="inferred from homology"/>
<evidence type="ECO:0000259" key="3">
    <source>
        <dbReference type="Pfam" id="PF13622"/>
    </source>
</evidence>
<name>A0ABV6QZY0_9CAUL</name>
<reference evidence="5 6" key="1">
    <citation type="submission" date="2024-09" db="EMBL/GenBank/DDBJ databases">
        <authorList>
            <person name="Sun Q."/>
            <person name="Mori K."/>
        </authorList>
    </citation>
    <scope>NUCLEOTIDE SEQUENCE [LARGE SCALE GENOMIC DNA]</scope>
    <source>
        <strain evidence="5 6">NCAIM B.02621</strain>
    </source>
</reference>
<dbReference type="InterPro" id="IPR042171">
    <property type="entry name" value="Acyl-CoA_hotdog"/>
</dbReference>
<dbReference type="PANTHER" id="PTHR11066:SF34">
    <property type="entry name" value="ACYL-COENZYME A THIOESTERASE 8"/>
    <property type="match status" value="1"/>
</dbReference>
<dbReference type="SUPFAM" id="SSF54637">
    <property type="entry name" value="Thioesterase/thiol ester dehydrase-isomerase"/>
    <property type="match status" value="2"/>
</dbReference>
<feature type="domain" description="Acyl-CoA thioesterase-like N-terminal HotDog" evidence="3">
    <location>
        <begin position="35"/>
        <end position="116"/>
    </location>
</feature>
<dbReference type="RefSeq" id="WP_376834303.1">
    <property type="nucleotide sequence ID" value="NZ_JBHLSW010000003.1"/>
</dbReference>